<dbReference type="HOGENOM" id="CLU_187790_0_0_5"/>
<reference evidence="1 2" key="1">
    <citation type="journal article" date="2013" name="Genome Announc.">
        <title>Genome sequences for three denitrifying bacterial strains isolated from a uranium- and nitrate-contaminated subsurface environment.</title>
        <authorList>
            <person name="Venkatramanan R."/>
            <person name="Prakash O."/>
            <person name="Woyke T."/>
            <person name="Chain P."/>
            <person name="Goodwin L.A."/>
            <person name="Watson D."/>
            <person name="Brooks S."/>
            <person name="Kostka J.E."/>
            <person name="Green S.J."/>
        </authorList>
    </citation>
    <scope>NUCLEOTIDE SEQUENCE [LARGE SCALE GENOMIC DNA]</scope>
    <source>
        <strain evidence="1 2">1NES1</strain>
    </source>
</reference>
<sequence>MLAIVLSACLANQPAVCKDYKIPINEGIDTTHCMTDAPPYFAQWSEEHPGWQIKRWRCAPSSENDI</sequence>
<proteinExistence type="predicted"/>
<dbReference type="AlphaFoldDB" id="N0BAV7"/>
<accession>N0BAV7</accession>
<evidence type="ECO:0000313" key="2">
    <source>
        <dbReference type="Proteomes" id="UP000005952"/>
    </source>
</evidence>
<name>N0BAV7_9HYPH</name>
<dbReference type="Proteomes" id="UP000005952">
    <property type="component" value="Chromosome"/>
</dbReference>
<dbReference type="EMBL" id="CP005587">
    <property type="protein sequence ID" value="AGK57656.1"/>
    <property type="molecule type" value="Genomic_DNA"/>
</dbReference>
<organism evidence="1 2">
    <name type="scientific">Hyphomicrobium denitrificans 1NES1</name>
    <dbReference type="NCBI Taxonomy" id="670307"/>
    <lineage>
        <taxon>Bacteria</taxon>
        <taxon>Pseudomonadati</taxon>
        <taxon>Pseudomonadota</taxon>
        <taxon>Alphaproteobacteria</taxon>
        <taxon>Hyphomicrobiales</taxon>
        <taxon>Hyphomicrobiaceae</taxon>
        <taxon>Hyphomicrobium</taxon>
    </lineage>
</organism>
<keyword evidence="2" id="KW-1185">Reference proteome</keyword>
<dbReference type="eggNOG" id="ENOG5033FNP">
    <property type="taxonomic scope" value="Bacteria"/>
</dbReference>
<dbReference type="STRING" id="670307.HYPDE_29908"/>
<dbReference type="KEGG" id="hdt:HYPDE_29908"/>
<dbReference type="OrthoDB" id="7363897at2"/>
<gene>
    <name evidence="1" type="ORF">HYPDE_29908</name>
</gene>
<protein>
    <submittedName>
        <fullName evidence="1">Uncharacterized protein</fullName>
    </submittedName>
</protein>
<evidence type="ECO:0000313" key="1">
    <source>
        <dbReference type="EMBL" id="AGK57656.1"/>
    </source>
</evidence>